<dbReference type="SUPFAM" id="SSF81296">
    <property type="entry name" value="E set domains"/>
    <property type="match status" value="1"/>
</dbReference>
<dbReference type="Gene3D" id="2.60.40.1220">
    <property type="match status" value="1"/>
</dbReference>
<keyword evidence="1" id="KW-0732">Signal</keyword>
<feature type="domain" description="SbsA Ig-like" evidence="2">
    <location>
        <begin position="800"/>
        <end position="910"/>
    </location>
</feature>
<dbReference type="EMBL" id="LXQD01000306">
    <property type="protein sequence ID" value="RCJ27107.1"/>
    <property type="molecule type" value="Genomic_DNA"/>
</dbReference>
<feature type="domain" description="N,N-dimethylformamidase beta subunit-like C-terminal" evidence="4">
    <location>
        <begin position="97"/>
        <end position="493"/>
    </location>
</feature>
<evidence type="ECO:0000259" key="4">
    <source>
        <dbReference type="Pfam" id="PF20254"/>
    </source>
</evidence>
<name>A0A367QSC7_9NOSO</name>
<gene>
    <name evidence="5" type="ORF">A6770_02815</name>
</gene>
<dbReference type="Pfam" id="PF17957">
    <property type="entry name" value="Big_7"/>
    <property type="match status" value="1"/>
</dbReference>
<evidence type="ECO:0000313" key="5">
    <source>
        <dbReference type="EMBL" id="RCJ27107.1"/>
    </source>
</evidence>
<proteinExistence type="predicted"/>
<dbReference type="Pfam" id="PF20254">
    <property type="entry name" value="DMFA2_C"/>
    <property type="match status" value="1"/>
</dbReference>
<dbReference type="InterPro" id="IPR014755">
    <property type="entry name" value="Cu-Rt/internalin_Ig-like"/>
</dbReference>
<evidence type="ECO:0000256" key="1">
    <source>
        <dbReference type="ARBA" id="ARBA00022729"/>
    </source>
</evidence>
<dbReference type="Proteomes" id="UP000252107">
    <property type="component" value="Unassembled WGS sequence"/>
</dbReference>
<accession>A0A367QSC7</accession>
<dbReference type="Pfam" id="PF13313">
    <property type="entry name" value="DUF4082"/>
    <property type="match status" value="2"/>
</dbReference>
<dbReference type="InterPro" id="IPR046540">
    <property type="entry name" value="DMFA2_C"/>
</dbReference>
<dbReference type="Pfam" id="PF13205">
    <property type="entry name" value="Big_5"/>
    <property type="match status" value="1"/>
</dbReference>
<protein>
    <recommendedName>
        <fullName evidence="7">Ig-like domain-containing protein</fullName>
    </recommendedName>
</protein>
<organism evidence="5 6">
    <name type="scientific">Nostoc minutum NIES-26</name>
    <dbReference type="NCBI Taxonomy" id="1844469"/>
    <lineage>
        <taxon>Bacteria</taxon>
        <taxon>Bacillati</taxon>
        <taxon>Cyanobacteriota</taxon>
        <taxon>Cyanophyceae</taxon>
        <taxon>Nostocales</taxon>
        <taxon>Nostocaceae</taxon>
        <taxon>Nostoc</taxon>
    </lineage>
</organism>
<dbReference type="InterPro" id="IPR032812">
    <property type="entry name" value="SbsA_Ig"/>
</dbReference>
<feature type="domain" description="DUF4082" evidence="3">
    <location>
        <begin position="644"/>
        <end position="789"/>
    </location>
</feature>
<dbReference type="Gene3D" id="2.60.40.650">
    <property type="match status" value="1"/>
</dbReference>
<evidence type="ECO:0008006" key="7">
    <source>
        <dbReference type="Google" id="ProtNLM"/>
    </source>
</evidence>
<keyword evidence="6" id="KW-1185">Reference proteome</keyword>
<feature type="domain" description="DUF4082" evidence="3">
    <location>
        <begin position="929"/>
        <end position="1074"/>
    </location>
</feature>
<dbReference type="AlphaFoldDB" id="A0A367QSC7"/>
<sequence length="1081" mass="114939">MNRFIRMMILMMLTIVLAVGLNVGFQPLMQRVLAADPCASPANSIVAENCKAGNPSTQWDISGIGDSTIQGFATDISINRGETISFKIKTNATNYRLDIYRMGYYGGNGARKVATVQRSLTQAQNQPSCLSNATTGLIDCGNWAVSASWSVPTDATSGIYFAKVVRSDTGGASHIVFIVRDDASTSDLLFQTSDTTWQAYNDYGGNSLYTGSPAGRAYKVSYNRPFNTRIVDNGQDWLFNAEYPMVRWLEANGYNVSYFTGVDSDRRGNLIRNHQAFLSVGHDEYWSNTQRANVEAARNLGTHLAFFSGNEIFWKTRWENSIDSSAKPYRTLVTYKETKANAVIDPQDPPTWTGTWRDPRFSPPADGGRPENALSGTIFKVNGGTTAIQVPAADGKMRFWRNTSIATATSTTTLTASTLGYEWDEDADNGFRPPGLIRLSSTTANNVEILQDYGSTYTTGTAIHHLTLYKHSSGALVFGAGTIQWSWGLDSNHDRGSSPANPKMQQATVNLLADMGVQPATLQTGLLSATASGDTTTPTSTITSPTAGATVQSGAQVTITGTATDMGGGVVGGVEVSVDGGTTWHPASGRANWTYTWRANTSGSVTIRSRAIDDSGNIETPGASVTVTIGSRTCPCSIWDTTVIPTVAADPDTDAIEVGVKFRSDGNGYISGIRFYKGTGNTGTHVGTLWSNTGTQLARATFTNETTSGWQQVNFDTPVAITANTVYVASYHTNVGRYAADSSFFDTSGVDNPPLHALRNGENGANGVYIYSSTPAFPNSTYQSSNYWVDVVFTTTAPSDTTPPTVSATTPGSGATGVSVGSSVTATFSEAIDSATVNTNTFQLRGADNVLVAATVTYNTNSRTATLTPSSPLTANTAYTATIRGGSTDPRVKDQAGNALAANFTWSFTTAAATTTPPGASSIWNNTITPAVVADPDNTAIEVGVKFRSDVNGSITGIRFYKSTSNTGTHVGTLWSSTGTQLARATFTNETASGWQQVNFTTPVAITANTTYVASYHTNVGHYSVNEGYFANAGVDSPPLHALGNGVSGGNGVYNYSSTPAFPNSSYQSSNYWVDVRFATN</sequence>
<reference evidence="5" key="1">
    <citation type="submission" date="2016-04" db="EMBL/GenBank/DDBJ databases">
        <authorList>
            <person name="Tabuchi Yagui T.R."/>
        </authorList>
    </citation>
    <scope>NUCLEOTIDE SEQUENCE [LARGE SCALE GENOMIC DNA]</scope>
    <source>
        <strain evidence="5">NIES-26</strain>
    </source>
</reference>
<evidence type="ECO:0000259" key="3">
    <source>
        <dbReference type="Pfam" id="PF13313"/>
    </source>
</evidence>
<evidence type="ECO:0000313" key="6">
    <source>
        <dbReference type="Proteomes" id="UP000252107"/>
    </source>
</evidence>
<comment type="caution">
    <text evidence="5">The sequence shown here is derived from an EMBL/GenBank/DDBJ whole genome shotgun (WGS) entry which is preliminary data.</text>
</comment>
<dbReference type="InterPro" id="IPR014756">
    <property type="entry name" value="Ig_E-set"/>
</dbReference>
<dbReference type="InterPro" id="IPR025141">
    <property type="entry name" value="DUF4082"/>
</dbReference>
<evidence type="ECO:0000259" key="2">
    <source>
        <dbReference type="Pfam" id="PF13205"/>
    </source>
</evidence>